<dbReference type="STRING" id="314278.NB231_11494"/>
<dbReference type="HOGENOM" id="CLU_2881302_0_0_6"/>
<organism evidence="1 2">
    <name type="scientific">Nitrococcus mobilis Nb-231</name>
    <dbReference type="NCBI Taxonomy" id="314278"/>
    <lineage>
        <taxon>Bacteria</taxon>
        <taxon>Pseudomonadati</taxon>
        <taxon>Pseudomonadota</taxon>
        <taxon>Gammaproteobacteria</taxon>
        <taxon>Chromatiales</taxon>
        <taxon>Ectothiorhodospiraceae</taxon>
        <taxon>Nitrococcus</taxon>
    </lineage>
</organism>
<accession>A4BP56</accession>
<evidence type="ECO:0000313" key="1">
    <source>
        <dbReference type="EMBL" id="EAR22357.1"/>
    </source>
</evidence>
<gene>
    <name evidence="1" type="ORF">NB231_11494</name>
</gene>
<name>A4BP56_9GAMM</name>
<reference evidence="1 2" key="1">
    <citation type="submission" date="2006-02" db="EMBL/GenBank/DDBJ databases">
        <authorList>
            <person name="Waterbury J."/>
            <person name="Ferriera S."/>
            <person name="Johnson J."/>
            <person name="Kravitz S."/>
            <person name="Halpern A."/>
            <person name="Remington K."/>
            <person name="Beeson K."/>
            <person name="Tran B."/>
            <person name="Rogers Y.-H."/>
            <person name="Friedman R."/>
            <person name="Venter J.C."/>
        </authorList>
    </citation>
    <scope>NUCLEOTIDE SEQUENCE [LARGE SCALE GENOMIC DNA]</scope>
    <source>
        <strain evidence="1 2">Nb-231</strain>
    </source>
</reference>
<dbReference type="Proteomes" id="UP000003374">
    <property type="component" value="Unassembled WGS sequence"/>
</dbReference>
<dbReference type="EMBL" id="AAOF01000003">
    <property type="protein sequence ID" value="EAR22357.1"/>
    <property type="molecule type" value="Genomic_DNA"/>
</dbReference>
<dbReference type="AlphaFoldDB" id="A4BP56"/>
<keyword evidence="2" id="KW-1185">Reference proteome</keyword>
<protein>
    <submittedName>
        <fullName evidence="1">Uncharacterized protein</fullName>
    </submittedName>
</protein>
<evidence type="ECO:0000313" key="2">
    <source>
        <dbReference type="Proteomes" id="UP000003374"/>
    </source>
</evidence>
<proteinExistence type="predicted"/>
<comment type="caution">
    <text evidence="1">The sequence shown here is derived from an EMBL/GenBank/DDBJ whole genome shotgun (WGS) entry which is preliminary data.</text>
</comment>
<sequence length="63" mass="7226">MDLRELLLGKLPEVLDDAQKENKIHNLLSSMRREGLIDRFGPRAHARWRLVKSGSAVETNKES</sequence>